<sequence>MQVIIEPHPERHLTPEQRVARAGLGFVYHESSQPFYKLRVLLRNLETTPALYVNGVKKWIYQIPRLISFLRTVEDINLHQTIKLHGGAVIDPRHRGVVITGWHDVGKTTACIRLIQSGYTLLGDDLIKLRESGTIERLQSRAGIYPHADNLKNFTLSPVDRWKAWFKLRFAQLPAIGNFVQPNLIVDYSLIGPTAGEAKLHRVYFLERGLLGVDAITTETAVIKAMATSADFAMPDGFPRRLFYAYCYANQTSPTLVEDAQRHIFSSAFANKDLWVIRGRTHDELYRQLVANEQRYH</sequence>
<accession>A0A1F4NQF4</accession>
<dbReference type="EMBL" id="METD01000001">
    <property type="protein sequence ID" value="OGB73508.1"/>
    <property type="molecule type" value="Genomic_DNA"/>
</dbReference>
<dbReference type="InterPro" id="IPR027417">
    <property type="entry name" value="P-loop_NTPase"/>
</dbReference>
<comment type="caution">
    <text evidence="1">The sequence shown here is derived from an EMBL/GenBank/DDBJ whole genome shotgun (WGS) entry which is preliminary data.</text>
</comment>
<dbReference type="Gene3D" id="3.40.50.300">
    <property type="entry name" value="P-loop containing nucleotide triphosphate hydrolases"/>
    <property type="match status" value="1"/>
</dbReference>
<dbReference type="SUPFAM" id="SSF53795">
    <property type="entry name" value="PEP carboxykinase-like"/>
    <property type="match status" value="1"/>
</dbReference>
<protein>
    <recommendedName>
        <fullName evidence="3">HPr kinase/phosphorylase C-terminal domain-containing protein</fullName>
    </recommendedName>
</protein>
<organism evidence="1 2">
    <name type="scientific">candidate division Kazan bacterium RIFCSPLOWO2_01_FULL_45_19</name>
    <dbReference type="NCBI Taxonomy" id="1798538"/>
    <lineage>
        <taxon>Bacteria</taxon>
        <taxon>Bacteria division Kazan-3B-28</taxon>
    </lineage>
</organism>
<evidence type="ECO:0000313" key="1">
    <source>
        <dbReference type="EMBL" id="OGB73508.1"/>
    </source>
</evidence>
<dbReference type="AlphaFoldDB" id="A0A1F4NQF4"/>
<name>A0A1F4NQF4_UNCK3</name>
<proteinExistence type="predicted"/>
<gene>
    <name evidence="1" type="ORF">A3K51_01485</name>
</gene>
<reference evidence="1 2" key="1">
    <citation type="journal article" date="2016" name="Nat. Commun.">
        <title>Thousands of microbial genomes shed light on interconnected biogeochemical processes in an aquifer system.</title>
        <authorList>
            <person name="Anantharaman K."/>
            <person name="Brown C.T."/>
            <person name="Hug L.A."/>
            <person name="Sharon I."/>
            <person name="Castelle C.J."/>
            <person name="Probst A.J."/>
            <person name="Thomas B.C."/>
            <person name="Singh A."/>
            <person name="Wilkins M.J."/>
            <person name="Karaoz U."/>
            <person name="Brodie E.L."/>
            <person name="Williams K.H."/>
            <person name="Hubbard S.S."/>
            <person name="Banfield J.F."/>
        </authorList>
    </citation>
    <scope>NUCLEOTIDE SEQUENCE [LARGE SCALE GENOMIC DNA]</scope>
</reference>
<evidence type="ECO:0008006" key="3">
    <source>
        <dbReference type="Google" id="ProtNLM"/>
    </source>
</evidence>
<evidence type="ECO:0000313" key="2">
    <source>
        <dbReference type="Proteomes" id="UP000178085"/>
    </source>
</evidence>
<dbReference type="Proteomes" id="UP000178085">
    <property type="component" value="Unassembled WGS sequence"/>
</dbReference>